<sequence>MNKIYYMDDILDGEFEYQTVREVLSNNRMNILNLCNKGYLFDEEVLDRAGIKSESKNIFGADNINVIYISHDKPYLEDIIHNRPIGTTVLNDFKKNIDNKHFPDSLSEEYV</sequence>
<evidence type="ECO:0000313" key="1">
    <source>
        <dbReference type="EMBL" id="DAF44130.1"/>
    </source>
</evidence>
<name>A0A8S5S0D1_9CAUD</name>
<organism evidence="1">
    <name type="scientific">Myoviridae sp. ctNQV2</name>
    <dbReference type="NCBI Taxonomy" id="2827683"/>
    <lineage>
        <taxon>Viruses</taxon>
        <taxon>Duplodnaviria</taxon>
        <taxon>Heunggongvirae</taxon>
        <taxon>Uroviricota</taxon>
        <taxon>Caudoviricetes</taxon>
    </lineage>
</organism>
<reference evidence="1" key="1">
    <citation type="journal article" date="2021" name="Proc. Natl. Acad. Sci. U.S.A.">
        <title>A Catalog of Tens of Thousands of Viruses from Human Metagenomes Reveals Hidden Associations with Chronic Diseases.</title>
        <authorList>
            <person name="Tisza M.J."/>
            <person name="Buck C.B."/>
        </authorList>
    </citation>
    <scope>NUCLEOTIDE SEQUENCE</scope>
    <source>
        <strain evidence="1">CtNQV2</strain>
    </source>
</reference>
<proteinExistence type="predicted"/>
<protein>
    <submittedName>
        <fullName evidence="1">Uncharacterized protein</fullName>
    </submittedName>
</protein>
<dbReference type="EMBL" id="BK032510">
    <property type="protein sequence ID" value="DAF44130.1"/>
    <property type="molecule type" value="Genomic_DNA"/>
</dbReference>
<accession>A0A8S5S0D1</accession>